<keyword evidence="2" id="KW-0472">Membrane</keyword>
<gene>
    <name evidence="3" type="ORF">A3B40_00040</name>
</gene>
<protein>
    <recommendedName>
        <fullName evidence="5">LytR/CpsA/Psr regulator C-terminal domain-containing protein</fullName>
    </recommendedName>
</protein>
<feature type="transmembrane region" description="Helical" evidence="2">
    <location>
        <begin position="12"/>
        <end position="35"/>
    </location>
</feature>
<reference evidence="3 4" key="1">
    <citation type="journal article" date="2016" name="Nat. Commun.">
        <title>Thousands of microbial genomes shed light on interconnected biogeochemical processes in an aquifer system.</title>
        <authorList>
            <person name="Anantharaman K."/>
            <person name="Brown C.T."/>
            <person name="Hug L.A."/>
            <person name="Sharon I."/>
            <person name="Castelle C.J."/>
            <person name="Probst A.J."/>
            <person name="Thomas B.C."/>
            <person name="Singh A."/>
            <person name="Wilkins M.J."/>
            <person name="Karaoz U."/>
            <person name="Brodie E.L."/>
            <person name="Williams K.H."/>
            <person name="Hubbard S.S."/>
            <person name="Banfield J.F."/>
        </authorList>
    </citation>
    <scope>NUCLEOTIDE SEQUENCE [LARGE SCALE GENOMIC DNA]</scope>
</reference>
<keyword evidence="2" id="KW-0812">Transmembrane</keyword>
<dbReference type="AlphaFoldDB" id="A0A1F7IJM2"/>
<name>A0A1F7IJM2_9BACT</name>
<evidence type="ECO:0000313" key="3">
    <source>
        <dbReference type="EMBL" id="OGK43558.1"/>
    </source>
</evidence>
<sequence length="258" mass="28454">MAVSDYDFKKIFLVFAGLFVFILAVVGTITSVYFYKKYQTAEKKFKEANLISQYDVRALVAKVGKLIKLPSGELPTIATITDLEKIKQEPFFAKAKVGDKVLLYMQAKKAFLYDPVNNLIVEVGPLTLPSGIPTPTPSTESSDTLRQEDIQGTQTQNSETSYKVAVYNGTSVASTLDNFLDQLESNYPNLILVQKANASKRTYSQTILVSLAQNNESFSQSLAEQIGAEISSLPEDEQAPAGADFLIILGEDRLKEIE</sequence>
<dbReference type="EMBL" id="MGAI01000047">
    <property type="protein sequence ID" value="OGK43558.1"/>
    <property type="molecule type" value="Genomic_DNA"/>
</dbReference>
<evidence type="ECO:0008006" key="5">
    <source>
        <dbReference type="Google" id="ProtNLM"/>
    </source>
</evidence>
<accession>A0A1F7IJM2</accession>
<evidence type="ECO:0000256" key="1">
    <source>
        <dbReference type="SAM" id="MobiDB-lite"/>
    </source>
</evidence>
<keyword evidence="2" id="KW-1133">Transmembrane helix</keyword>
<evidence type="ECO:0000256" key="2">
    <source>
        <dbReference type="SAM" id="Phobius"/>
    </source>
</evidence>
<feature type="region of interest" description="Disordered" evidence="1">
    <location>
        <begin position="130"/>
        <end position="157"/>
    </location>
</feature>
<organism evidence="3 4">
    <name type="scientific">Candidatus Roizmanbacteria bacterium RIFCSPLOWO2_01_FULL_37_16</name>
    <dbReference type="NCBI Taxonomy" id="1802058"/>
    <lineage>
        <taxon>Bacteria</taxon>
        <taxon>Candidatus Roizmaniibacteriota</taxon>
    </lineage>
</organism>
<comment type="caution">
    <text evidence="3">The sequence shown here is derived from an EMBL/GenBank/DDBJ whole genome shotgun (WGS) entry which is preliminary data.</text>
</comment>
<dbReference type="Proteomes" id="UP000178040">
    <property type="component" value="Unassembled WGS sequence"/>
</dbReference>
<feature type="compositionally biased region" description="Low complexity" evidence="1">
    <location>
        <begin position="130"/>
        <end position="142"/>
    </location>
</feature>
<evidence type="ECO:0000313" key="4">
    <source>
        <dbReference type="Proteomes" id="UP000178040"/>
    </source>
</evidence>
<proteinExistence type="predicted"/>